<keyword evidence="1" id="KW-0472">Membrane</keyword>
<dbReference type="Gene3D" id="3.50.50.60">
    <property type="entry name" value="FAD/NAD(P)-binding domain"/>
    <property type="match status" value="1"/>
</dbReference>
<protein>
    <submittedName>
        <fullName evidence="2">Amine oxidase</fullName>
    </submittedName>
</protein>
<dbReference type="Gene3D" id="3.30.70.1990">
    <property type="match status" value="1"/>
</dbReference>
<reference evidence="2 3" key="1">
    <citation type="journal article" date="2016" name="Nat. Commun.">
        <title>Ectomycorrhizal ecology is imprinted in the genome of the dominant symbiotic fungus Cenococcum geophilum.</title>
        <authorList>
            <consortium name="DOE Joint Genome Institute"/>
            <person name="Peter M."/>
            <person name="Kohler A."/>
            <person name="Ohm R.A."/>
            <person name="Kuo A."/>
            <person name="Krutzmann J."/>
            <person name="Morin E."/>
            <person name="Arend M."/>
            <person name="Barry K.W."/>
            <person name="Binder M."/>
            <person name="Choi C."/>
            <person name="Clum A."/>
            <person name="Copeland A."/>
            <person name="Grisel N."/>
            <person name="Haridas S."/>
            <person name="Kipfer T."/>
            <person name="LaButti K."/>
            <person name="Lindquist E."/>
            <person name="Lipzen A."/>
            <person name="Maire R."/>
            <person name="Meier B."/>
            <person name="Mihaltcheva S."/>
            <person name="Molinier V."/>
            <person name="Murat C."/>
            <person name="Poggeler S."/>
            <person name="Quandt C.A."/>
            <person name="Sperisen C."/>
            <person name="Tritt A."/>
            <person name="Tisserant E."/>
            <person name="Crous P.W."/>
            <person name="Henrissat B."/>
            <person name="Nehls U."/>
            <person name="Egli S."/>
            <person name="Spatafora J.W."/>
            <person name="Grigoriev I.V."/>
            <person name="Martin F.M."/>
        </authorList>
    </citation>
    <scope>NUCLEOTIDE SEQUENCE [LARGE SCALE GENOMIC DNA]</scope>
    <source>
        <strain evidence="2 3">CBS 207.34</strain>
    </source>
</reference>
<dbReference type="SUPFAM" id="SSF51971">
    <property type="entry name" value="Nucleotide-binding domain"/>
    <property type="match status" value="1"/>
</dbReference>
<evidence type="ECO:0000313" key="3">
    <source>
        <dbReference type="Proteomes" id="UP000250140"/>
    </source>
</evidence>
<dbReference type="InterPro" id="IPR036188">
    <property type="entry name" value="FAD/NAD-bd_sf"/>
</dbReference>
<dbReference type="AlphaFoldDB" id="A0A8E2EQ57"/>
<keyword evidence="1" id="KW-1133">Transmembrane helix</keyword>
<feature type="transmembrane region" description="Helical" evidence="1">
    <location>
        <begin position="6"/>
        <end position="28"/>
    </location>
</feature>
<proteinExistence type="predicted"/>
<organism evidence="2 3">
    <name type="scientific">Glonium stellatum</name>
    <dbReference type="NCBI Taxonomy" id="574774"/>
    <lineage>
        <taxon>Eukaryota</taxon>
        <taxon>Fungi</taxon>
        <taxon>Dikarya</taxon>
        <taxon>Ascomycota</taxon>
        <taxon>Pezizomycotina</taxon>
        <taxon>Dothideomycetes</taxon>
        <taxon>Pleosporomycetidae</taxon>
        <taxon>Gloniales</taxon>
        <taxon>Gloniaceae</taxon>
        <taxon>Glonium</taxon>
    </lineage>
</organism>
<gene>
    <name evidence="2" type="ORF">AOQ84DRAFT_303953</name>
</gene>
<evidence type="ECO:0000256" key="1">
    <source>
        <dbReference type="SAM" id="Phobius"/>
    </source>
</evidence>
<dbReference type="Gene3D" id="1.10.405.20">
    <property type="match status" value="1"/>
</dbReference>
<accession>A0A8E2EQ57</accession>
<dbReference type="OrthoDB" id="68575at2759"/>
<dbReference type="Pfam" id="PF13450">
    <property type="entry name" value="NAD_binding_8"/>
    <property type="match status" value="1"/>
</dbReference>
<name>A0A8E2EQ57_9PEZI</name>
<sequence>MYSLNAAFKGFGLGCICLAVTLPFTYGFQKRNYDYKPKDIITRDVCIIGGGSTGTYSATRLHDMGKSVVVVEKKDVLGGHTNTYIDPVTHIPIDYGVIDFHNLSIVTNYFTRLGVPWTTASSLYVDFNTGKMVKGFALAGQAAFAQALGVWIAQLQKYSYLSNGFFLPDSVPTELLMPFSEFVKKYSLDALVYTMFEFRQINILVQPTLYVMMNFNLDLINNILNGFLTTASHDNSDIYHSALSILRSDVLLSSHVVWTDRSSSDYIKIGIQTPSGSKLIKAKKLLITIPPKLSNLEGFDLSKNETSLFGQFSNVAYYTTIVRHDGVPDNISVVNIGQDTPWNLPTLPGILSTYPSGDPGLHEVKYSSPYELSNDAVKASIVAEFNQLRIGGAVASATTPEFVVFDSHTPFEYSVPADAIKNGFYKKLYGLQGQRRTWYTGAAWDVHDSSLLWEFTETLLPAIAA</sequence>
<evidence type="ECO:0000313" key="2">
    <source>
        <dbReference type="EMBL" id="OCL02815.1"/>
    </source>
</evidence>
<dbReference type="EMBL" id="KV750879">
    <property type="protein sequence ID" value="OCL02815.1"/>
    <property type="molecule type" value="Genomic_DNA"/>
</dbReference>
<dbReference type="Proteomes" id="UP000250140">
    <property type="component" value="Unassembled WGS sequence"/>
</dbReference>
<keyword evidence="1" id="KW-0812">Transmembrane</keyword>
<keyword evidence="3" id="KW-1185">Reference proteome</keyword>